<organism evidence="2 3">
    <name type="scientific">Panicum virgatum</name>
    <name type="common">Blackwell switchgrass</name>
    <dbReference type="NCBI Taxonomy" id="38727"/>
    <lineage>
        <taxon>Eukaryota</taxon>
        <taxon>Viridiplantae</taxon>
        <taxon>Streptophyta</taxon>
        <taxon>Embryophyta</taxon>
        <taxon>Tracheophyta</taxon>
        <taxon>Spermatophyta</taxon>
        <taxon>Magnoliopsida</taxon>
        <taxon>Liliopsida</taxon>
        <taxon>Poales</taxon>
        <taxon>Poaceae</taxon>
        <taxon>PACMAD clade</taxon>
        <taxon>Panicoideae</taxon>
        <taxon>Panicodae</taxon>
        <taxon>Paniceae</taxon>
        <taxon>Panicinae</taxon>
        <taxon>Panicum</taxon>
        <taxon>Panicum sect. Hiantes</taxon>
    </lineage>
</organism>
<gene>
    <name evidence="2" type="ORF">PVAP13_1NG323700</name>
</gene>
<evidence type="ECO:0000313" key="3">
    <source>
        <dbReference type="Proteomes" id="UP000823388"/>
    </source>
</evidence>
<sequence>MAGRTYRVYSPSYSEEEEEEEEMTDEIDRDAAWENAKPNPALYVASWLIKLRTPPPYGSWIPYFPPSR</sequence>
<name>A0A8T0X3Q3_PANVG</name>
<dbReference type="Proteomes" id="UP000823388">
    <property type="component" value="Chromosome 1N"/>
</dbReference>
<comment type="caution">
    <text evidence="2">The sequence shown here is derived from an EMBL/GenBank/DDBJ whole genome shotgun (WGS) entry which is preliminary data.</text>
</comment>
<accession>A0A8T0X3Q3</accession>
<dbReference type="AlphaFoldDB" id="A0A8T0X3Q3"/>
<feature type="region of interest" description="Disordered" evidence="1">
    <location>
        <begin position="1"/>
        <end position="27"/>
    </location>
</feature>
<proteinExistence type="predicted"/>
<evidence type="ECO:0000313" key="2">
    <source>
        <dbReference type="EMBL" id="KAG2651934.1"/>
    </source>
</evidence>
<dbReference type="EMBL" id="CM029038">
    <property type="protein sequence ID" value="KAG2651934.1"/>
    <property type="molecule type" value="Genomic_DNA"/>
</dbReference>
<keyword evidence="3" id="KW-1185">Reference proteome</keyword>
<reference evidence="2" key="1">
    <citation type="submission" date="2020-05" db="EMBL/GenBank/DDBJ databases">
        <title>WGS assembly of Panicum virgatum.</title>
        <authorList>
            <person name="Lovell J.T."/>
            <person name="Jenkins J."/>
            <person name="Shu S."/>
            <person name="Juenger T.E."/>
            <person name="Schmutz J."/>
        </authorList>
    </citation>
    <scope>NUCLEOTIDE SEQUENCE</scope>
    <source>
        <strain evidence="2">AP13</strain>
    </source>
</reference>
<protein>
    <submittedName>
        <fullName evidence="2">Uncharacterized protein</fullName>
    </submittedName>
</protein>
<evidence type="ECO:0000256" key="1">
    <source>
        <dbReference type="SAM" id="MobiDB-lite"/>
    </source>
</evidence>
<feature type="compositionally biased region" description="Acidic residues" evidence="1">
    <location>
        <begin position="14"/>
        <end position="27"/>
    </location>
</feature>